<dbReference type="InterPro" id="IPR002725">
    <property type="entry name" value="YgjP-like_metallopeptidase"/>
</dbReference>
<accession>A0A1R1I013</accession>
<dbReference type="STRING" id="418702.BJN45_15630"/>
<evidence type="ECO:0000313" key="3">
    <source>
        <dbReference type="Proteomes" id="UP000187526"/>
    </source>
</evidence>
<proteinExistence type="predicted"/>
<dbReference type="AlphaFoldDB" id="A0A1R1I013"/>
<evidence type="ECO:0000259" key="1">
    <source>
        <dbReference type="Pfam" id="PF01863"/>
    </source>
</evidence>
<name>A0A1R1I013_9RHOO</name>
<dbReference type="Pfam" id="PF01863">
    <property type="entry name" value="YgjP-like"/>
    <property type="match status" value="1"/>
</dbReference>
<gene>
    <name evidence="2" type="ORF">BJN45_15630</name>
</gene>
<dbReference type="Gene3D" id="3.30.2010.10">
    <property type="entry name" value="Metalloproteases ('zincins'), catalytic domain"/>
    <property type="match status" value="1"/>
</dbReference>
<sequence length="179" mass="20272">MTTPLPAYLTGYPPTLTEPVARLLEQGRLGEALLRKYPQAHEVRTDRALYEYVQGLRGEHLRNAPQPSRIAFDGKLQSVGRALGTHTRIARVQGGKLRTKHEIHIAAVFREAPPEFLRMIVAHELAHLKESAHDKAFYQLCRHIEPDYHQLEFDVRVYLCHLAGGGEVLWPARRADGSV</sequence>
<dbReference type="PANTHER" id="PTHR30399:SF1">
    <property type="entry name" value="UTP PYROPHOSPHATASE"/>
    <property type="match status" value="1"/>
</dbReference>
<keyword evidence="3" id="KW-1185">Reference proteome</keyword>
<dbReference type="InterPro" id="IPR053136">
    <property type="entry name" value="UTP_pyrophosphatase-like"/>
</dbReference>
<protein>
    <submittedName>
        <fullName evidence="2">Metal-dependent hydrolase</fullName>
    </submittedName>
</protein>
<dbReference type="PANTHER" id="PTHR30399">
    <property type="entry name" value="UNCHARACTERIZED PROTEIN YGJP"/>
    <property type="match status" value="1"/>
</dbReference>
<dbReference type="CDD" id="cd07344">
    <property type="entry name" value="M48_yhfN_like"/>
    <property type="match status" value="1"/>
</dbReference>
<keyword evidence="2" id="KW-0378">Hydrolase</keyword>
<evidence type="ECO:0000313" key="2">
    <source>
        <dbReference type="EMBL" id="OMG52082.1"/>
    </source>
</evidence>
<organism evidence="2 3">
    <name type="scientific">Azonexus hydrophilus</name>
    <dbReference type="NCBI Taxonomy" id="418702"/>
    <lineage>
        <taxon>Bacteria</taxon>
        <taxon>Pseudomonadati</taxon>
        <taxon>Pseudomonadota</taxon>
        <taxon>Betaproteobacteria</taxon>
        <taxon>Rhodocyclales</taxon>
        <taxon>Azonexaceae</taxon>
        <taxon>Azonexus</taxon>
    </lineage>
</organism>
<dbReference type="EMBL" id="MTHD01000006">
    <property type="protein sequence ID" value="OMG52082.1"/>
    <property type="molecule type" value="Genomic_DNA"/>
</dbReference>
<dbReference type="GO" id="GO:0016787">
    <property type="term" value="F:hydrolase activity"/>
    <property type="evidence" value="ECO:0007669"/>
    <property type="project" value="UniProtKB-KW"/>
</dbReference>
<dbReference type="OrthoDB" id="9000630at2"/>
<dbReference type="Proteomes" id="UP000187526">
    <property type="component" value="Unassembled WGS sequence"/>
</dbReference>
<dbReference type="RefSeq" id="WP_076096937.1">
    <property type="nucleotide sequence ID" value="NZ_MTHD01000006.1"/>
</dbReference>
<feature type="domain" description="YgjP-like metallopeptidase" evidence="1">
    <location>
        <begin position="98"/>
        <end position="151"/>
    </location>
</feature>
<comment type="caution">
    <text evidence="2">The sequence shown here is derived from an EMBL/GenBank/DDBJ whole genome shotgun (WGS) entry which is preliminary data.</text>
</comment>
<reference evidence="2 3" key="1">
    <citation type="submission" date="2016-10" db="EMBL/GenBank/DDBJ databases">
        <title>Alkaliphiles isolated from bioreactors.</title>
        <authorList>
            <person name="Salah Z."/>
            <person name="Rout S.P."/>
            <person name="Humphreys P.N."/>
        </authorList>
    </citation>
    <scope>NUCLEOTIDE SEQUENCE [LARGE SCALE GENOMIC DNA]</scope>
    <source>
        <strain evidence="2 3">ZS02</strain>
    </source>
</reference>